<organism evidence="9 10">
    <name type="scientific">Halobacillus andaensis</name>
    <dbReference type="NCBI Taxonomy" id="1176239"/>
    <lineage>
        <taxon>Bacteria</taxon>
        <taxon>Bacillati</taxon>
        <taxon>Bacillota</taxon>
        <taxon>Bacilli</taxon>
        <taxon>Bacillales</taxon>
        <taxon>Bacillaceae</taxon>
        <taxon>Halobacillus</taxon>
    </lineage>
</organism>
<dbReference type="SMART" id="SM00421">
    <property type="entry name" value="HTH_LUXR"/>
    <property type="match status" value="1"/>
</dbReference>
<protein>
    <submittedName>
        <fullName evidence="9">DNA-binding response regulator</fullName>
    </submittedName>
</protein>
<reference evidence="9" key="1">
    <citation type="journal article" date="2014" name="Int. J. Syst. Evol. Microbiol.">
        <title>Complete genome sequence of Corynebacterium casei LMG S-19264T (=DSM 44701T), isolated from a smear-ripened cheese.</title>
        <authorList>
            <consortium name="US DOE Joint Genome Institute (JGI-PGF)"/>
            <person name="Walter F."/>
            <person name="Albersmeier A."/>
            <person name="Kalinowski J."/>
            <person name="Ruckert C."/>
        </authorList>
    </citation>
    <scope>NUCLEOTIDE SEQUENCE</scope>
    <source>
        <strain evidence="9">CGMCC 1.12153</strain>
    </source>
</reference>
<evidence type="ECO:0000256" key="5">
    <source>
        <dbReference type="ARBA" id="ARBA00023163"/>
    </source>
</evidence>
<dbReference type="GO" id="GO:0003677">
    <property type="term" value="F:DNA binding"/>
    <property type="evidence" value="ECO:0007669"/>
    <property type="project" value="UniProtKB-KW"/>
</dbReference>
<dbReference type="InterPro" id="IPR011006">
    <property type="entry name" value="CheY-like_superfamily"/>
</dbReference>
<dbReference type="GO" id="GO:0000160">
    <property type="term" value="P:phosphorelay signal transduction system"/>
    <property type="evidence" value="ECO:0007669"/>
    <property type="project" value="InterPro"/>
</dbReference>
<reference evidence="9" key="2">
    <citation type="submission" date="2020-09" db="EMBL/GenBank/DDBJ databases">
        <authorList>
            <person name="Sun Q."/>
            <person name="Zhou Y."/>
        </authorList>
    </citation>
    <scope>NUCLEOTIDE SEQUENCE</scope>
    <source>
        <strain evidence="9">CGMCC 1.12153</strain>
    </source>
</reference>
<dbReference type="InterPro" id="IPR000792">
    <property type="entry name" value="Tscrpt_reg_LuxR_C"/>
</dbReference>
<keyword evidence="3" id="KW-0805">Transcription regulation</keyword>
<dbReference type="PANTHER" id="PTHR43214">
    <property type="entry name" value="TWO-COMPONENT RESPONSE REGULATOR"/>
    <property type="match status" value="1"/>
</dbReference>
<evidence type="ECO:0000259" key="8">
    <source>
        <dbReference type="PROSITE" id="PS50110"/>
    </source>
</evidence>
<dbReference type="GO" id="GO:0006355">
    <property type="term" value="P:regulation of DNA-templated transcription"/>
    <property type="evidence" value="ECO:0007669"/>
    <property type="project" value="InterPro"/>
</dbReference>
<keyword evidence="2 6" id="KW-0597">Phosphoprotein</keyword>
<keyword evidence="10" id="KW-1185">Reference proteome</keyword>
<keyword evidence="4 9" id="KW-0238">DNA-binding</keyword>
<name>A0A917EX83_HALAA</name>
<dbReference type="PANTHER" id="PTHR43214:SF24">
    <property type="entry name" value="TRANSCRIPTIONAL REGULATORY PROTEIN NARL-RELATED"/>
    <property type="match status" value="1"/>
</dbReference>
<feature type="domain" description="HTH luxR-type" evidence="7">
    <location>
        <begin position="148"/>
        <end position="213"/>
    </location>
</feature>
<dbReference type="PROSITE" id="PS50043">
    <property type="entry name" value="HTH_LUXR_2"/>
    <property type="match status" value="1"/>
</dbReference>
<comment type="subcellular location">
    <subcellularLocation>
        <location evidence="1">Cytoplasm</location>
    </subcellularLocation>
</comment>
<dbReference type="AlphaFoldDB" id="A0A917EX83"/>
<dbReference type="InterPro" id="IPR058245">
    <property type="entry name" value="NreC/VraR/RcsB-like_REC"/>
</dbReference>
<feature type="modified residue" description="4-aspartylphosphate" evidence="6">
    <location>
        <position position="54"/>
    </location>
</feature>
<evidence type="ECO:0000259" key="7">
    <source>
        <dbReference type="PROSITE" id="PS50043"/>
    </source>
</evidence>
<dbReference type="RefSeq" id="WP_188378201.1">
    <property type="nucleotide sequence ID" value="NZ_BMEL01000003.1"/>
</dbReference>
<dbReference type="CDD" id="cd17535">
    <property type="entry name" value="REC_NarL-like"/>
    <property type="match status" value="1"/>
</dbReference>
<dbReference type="InterPro" id="IPR016032">
    <property type="entry name" value="Sig_transdc_resp-reg_C-effctor"/>
</dbReference>
<dbReference type="PRINTS" id="PR00038">
    <property type="entry name" value="HTHLUXR"/>
</dbReference>
<accession>A0A917EX83</accession>
<evidence type="ECO:0000256" key="3">
    <source>
        <dbReference type="ARBA" id="ARBA00023015"/>
    </source>
</evidence>
<feature type="domain" description="Response regulatory" evidence="8">
    <location>
        <begin position="3"/>
        <end position="119"/>
    </location>
</feature>
<dbReference type="EMBL" id="BMEL01000003">
    <property type="protein sequence ID" value="GGF28027.1"/>
    <property type="molecule type" value="Genomic_DNA"/>
</dbReference>
<evidence type="ECO:0000256" key="1">
    <source>
        <dbReference type="ARBA" id="ARBA00004496"/>
    </source>
</evidence>
<dbReference type="SUPFAM" id="SSF46894">
    <property type="entry name" value="C-terminal effector domain of the bipartite response regulators"/>
    <property type="match status" value="1"/>
</dbReference>
<keyword evidence="5" id="KW-0804">Transcription</keyword>
<dbReference type="Gene3D" id="3.40.50.2300">
    <property type="match status" value="1"/>
</dbReference>
<evidence type="ECO:0000256" key="4">
    <source>
        <dbReference type="ARBA" id="ARBA00023125"/>
    </source>
</evidence>
<dbReference type="PROSITE" id="PS50110">
    <property type="entry name" value="RESPONSE_REGULATORY"/>
    <property type="match status" value="1"/>
</dbReference>
<evidence type="ECO:0000313" key="9">
    <source>
        <dbReference type="EMBL" id="GGF28027.1"/>
    </source>
</evidence>
<sequence>MIKLLIVEDQALTRESLKIILDMDEHIEVIGQSEDGEEAIEFCVNNKPDLILMDIHMPNMDGVTATKAIKERWPEIKIIMLTTFEETNYVIQALKSGAEGYLLKAILPEDLILGIRLVNKGGTLIPQGIAQTLLSKLPEQNRSPQNHQVKNDKILTPREVEVLYEVSLGLTNKDIAEKLFLTEGTVKNYISTIYSKLEVKDRINAVKAASEKNLI</sequence>
<dbReference type="SMART" id="SM00448">
    <property type="entry name" value="REC"/>
    <property type="match status" value="1"/>
</dbReference>
<dbReference type="GO" id="GO:0005737">
    <property type="term" value="C:cytoplasm"/>
    <property type="evidence" value="ECO:0007669"/>
    <property type="project" value="UniProtKB-SubCell"/>
</dbReference>
<dbReference type="InterPro" id="IPR039420">
    <property type="entry name" value="WalR-like"/>
</dbReference>
<dbReference type="Pfam" id="PF00072">
    <property type="entry name" value="Response_reg"/>
    <property type="match status" value="1"/>
</dbReference>
<evidence type="ECO:0000256" key="2">
    <source>
        <dbReference type="ARBA" id="ARBA00022553"/>
    </source>
</evidence>
<proteinExistence type="predicted"/>
<comment type="caution">
    <text evidence="9">The sequence shown here is derived from an EMBL/GenBank/DDBJ whole genome shotgun (WGS) entry which is preliminary data.</text>
</comment>
<evidence type="ECO:0000313" key="10">
    <source>
        <dbReference type="Proteomes" id="UP000660110"/>
    </source>
</evidence>
<evidence type="ECO:0000256" key="6">
    <source>
        <dbReference type="PROSITE-ProRule" id="PRU00169"/>
    </source>
</evidence>
<gene>
    <name evidence="9" type="ORF">GCM10010954_28910</name>
</gene>
<dbReference type="Proteomes" id="UP000660110">
    <property type="component" value="Unassembled WGS sequence"/>
</dbReference>
<dbReference type="Pfam" id="PF00196">
    <property type="entry name" value="GerE"/>
    <property type="match status" value="1"/>
</dbReference>
<dbReference type="CDD" id="cd06170">
    <property type="entry name" value="LuxR_C_like"/>
    <property type="match status" value="1"/>
</dbReference>
<dbReference type="SUPFAM" id="SSF52172">
    <property type="entry name" value="CheY-like"/>
    <property type="match status" value="1"/>
</dbReference>
<dbReference type="InterPro" id="IPR001789">
    <property type="entry name" value="Sig_transdc_resp-reg_receiver"/>
</dbReference>